<dbReference type="Gene3D" id="1.10.390.10">
    <property type="entry name" value="Neutral Protease Domain 2"/>
    <property type="match status" value="1"/>
</dbReference>
<dbReference type="InterPro" id="IPR014782">
    <property type="entry name" value="Peptidase_M1_dom"/>
</dbReference>
<feature type="transmembrane region" description="Helical" evidence="1">
    <location>
        <begin position="477"/>
        <end position="495"/>
    </location>
</feature>
<name>A0A848HT01_9BURK</name>
<accession>A0A848HT01</accession>
<dbReference type="Pfam" id="PF12730">
    <property type="entry name" value="ABC2_membrane_4"/>
    <property type="match status" value="1"/>
</dbReference>
<feature type="transmembrane region" description="Helical" evidence="1">
    <location>
        <begin position="181"/>
        <end position="199"/>
    </location>
</feature>
<feature type="transmembrane region" description="Helical" evidence="1">
    <location>
        <begin position="109"/>
        <end position="133"/>
    </location>
</feature>
<dbReference type="AlphaFoldDB" id="A0A848HT01"/>
<feature type="transmembrane region" description="Helical" evidence="1">
    <location>
        <begin position="323"/>
        <end position="346"/>
    </location>
</feature>
<keyword evidence="1" id="KW-0812">Transmembrane</keyword>
<keyword evidence="4" id="KW-1185">Reference proteome</keyword>
<keyword evidence="1" id="KW-1133">Transmembrane helix</keyword>
<feature type="transmembrane region" description="Helical" evidence="1">
    <location>
        <begin position="566"/>
        <end position="588"/>
    </location>
</feature>
<evidence type="ECO:0000313" key="3">
    <source>
        <dbReference type="EMBL" id="NML63220.1"/>
    </source>
</evidence>
<comment type="caution">
    <text evidence="3">The sequence shown here is derived from an EMBL/GenBank/DDBJ whole genome shotgun (WGS) entry which is preliminary data.</text>
</comment>
<sequence length="1189" mass="134439">MLAIALFEARQRLKLLSTWVYFGMFFALAMLWMAAAGGVFKEAVVTFGGKVLINAPRSIDLTVAFLGCLGVVVVAAIAGRSVQQDFEYDMHHFFFSAPIRKADYVFGRFFGACFTMAIVFSSIVLGAWLGTWIPGIEPDRLGPSSVMMYLRPFVFTLLPNLFIFGSIFFVLAALTRRMMPVYVASVVMMIGYIVAPQLARDLDYKTLAALIDPFGTTALIRVTEYWPIAERNVRTIPFEGVYLLNRLIWSGFGLVVLLLGYWRFHFISSADSGAARRRDSELPLQLSHTAADTREKPDFANRSLALLLARSAWLNFRESVKNIYFAVIALAAVLAVFASSLNIGAIYGTNTYPVTYQVLEIISDTFALFMLVVTTFYAGELVWREREARMAPMLDVMPVPTWVRMLAKVFALVGLQALMLFVLMLCGLLVQVFNGYFVFELGLYVKTLFLIQLPLYALIAVLAIALQVLLNHKYVAYFAMILYYVATIAFATLGLDHPMILYGTTPDAVYSAMNGFGHYLARERWFELYWAGAALMLLVLTLVLWPRGCNDELGSRLRLARRNLSTPVLVSFALGLAIFGGAGSLLYYNLHIANDFHTTWQDEQQRADYELRYKRLAALPQPRVTSVDLKVDINPEQRSLAVRGTYQLENRSGRPVTDIMVNQDRRAALKLRFSQPVRQVIADRERGVWVYKLVSPLAAGARIAMAFDVGYAPKGILGMGLDTPVVGNGTFFNKDVLPSIGYLRSAELEDARDRKRHDLPPRERMLARDDPKGRANNYISSDGDWIDFNAVVSTSPDQIAIAPGTLEKEWLDKGRRYFHYKMDKPILNFYSFQSARYEVRHDRWRDVTIDIYYHPAHDFNLDRIVRGVKASLEYYSANFSPYQHKVVRVVEFPRYETFAQSYPGTIPYSENIGFIAKVDDKDPKDIDYPFHVTAHEMAHQWWGHQLVGADTRGATVLSETLSEYSALMVMKKTMGPHKMRRFLRYDLDRYLMGRALENRKELPLAQNENQDYIHYRKGGLAMYLLQDVLGEEKINDVLHDLLAQHAFHGAPYPGVDVLVSALRGVTPPEYAYLIDDLFESIVLYENRATTATAQRRADGKYTVTLAATAIKMRAGELGEEKEAALKDVIEFGVDDKDGRPLVRERRIVGSRDVAVTLVVDGRPAKAGIDPDNKLIDRKPSDNMIDVEMR</sequence>
<feature type="transmembrane region" description="Helical" evidence="1">
    <location>
        <begin position="405"/>
        <end position="430"/>
    </location>
</feature>
<reference evidence="3 4" key="1">
    <citation type="submission" date="2020-04" db="EMBL/GenBank/DDBJ databases">
        <title>Massilia sp. RP-1-19 isolated from soil.</title>
        <authorList>
            <person name="Dahal R.H."/>
        </authorList>
    </citation>
    <scope>NUCLEOTIDE SEQUENCE [LARGE SCALE GENOMIC DNA]</scope>
    <source>
        <strain evidence="3 4">RP-1-19</strain>
    </source>
</reference>
<feature type="transmembrane region" description="Helical" evidence="1">
    <location>
        <begin position="366"/>
        <end position="384"/>
    </location>
</feature>
<evidence type="ECO:0000259" key="2">
    <source>
        <dbReference type="Pfam" id="PF01433"/>
    </source>
</evidence>
<feature type="transmembrane region" description="Helical" evidence="1">
    <location>
        <begin position="153"/>
        <end position="174"/>
    </location>
</feature>
<feature type="transmembrane region" description="Helical" evidence="1">
    <location>
        <begin position="450"/>
        <end position="470"/>
    </location>
</feature>
<dbReference type="SUPFAM" id="SSF55486">
    <property type="entry name" value="Metalloproteases ('zincins'), catalytic domain"/>
    <property type="match status" value="1"/>
</dbReference>
<evidence type="ECO:0000313" key="4">
    <source>
        <dbReference type="Proteomes" id="UP000583752"/>
    </source>
</evidence>
<dbReference type="GO" id="GO:0008270">
    <property type="term" value="F:zinc ion binding"/>
    <property type="evidence" value="ECO:0007669"/>
    <property type="project" value="InterPro"/>
</dbReference>
<proteinExistence type="predicted"/>
<dbReference type="RefSeq" id="WP_169468975.1">
    <property type="nucleotide sequence ID" value="NZ_JABBGG010000014.1"/>
</dbReference>
<feature type="transmembrane region" description="Helical" evidence="1">
    <location>
        <begin position="247"/>
        <end position="264"/>
    </location>
</feature>
<feature type="transmembrane region" description="Helical" evidence="1">
    <location>
        <begin position="59"/>
        <end position="78"/>
    </location>
</feature>
<dbReference type="GO" id="GO:0008237">
    <property type="term" value="F:metallopeptidase activity"/>
    <property type="evidence" value="ECO:0007669"/>
    <property type="project" value="InterPro"/>
</dbReference>
<gene>
    <name evidence="3" type="ORF">HHL21_19450</name>
</gene>
<dbReference type="InterPro" id="IPR027268">
    <property type="entry name" value="Peptidase_M4/M1_CTD_sf"/>
</dbReference>
<organism evidence="3 4">
    <name type="scientific">Massilia polaris</name>
    <dbReference type="NCBI Taxonomy" id="2728846"/>
    <lineage>
        <taxon>Bacteria</taxon>
        <taxon>Pseudomonadati</taxon>
        <taxon>Pseudomonadota</taxon>
        <taxon>Betaproteobacteria</taxon>
        <taxon>Burkholderiales</taxon>
        <taxon>Oxalobacteraceae</taxon>
        <taxon>Telluria group</taxon>
        <taxon>Massilia</taxon>
    </lineage>
</organism>
<protein>
    <submittedName>
        <fullName evidence="3">ABC transporter permease subunit</fullName>
    </submittedName>
</protein>
<dbReference type="Pfam" id="PF01433">
    <property type="entry name" value="Peptidase_M1"/>
    <property type="match status" value="1"/>
</dbReference>
<feature type="transmembrane region" description="Helical" evidence="1">
    <location>
        <begin position="20"/>
        <end position="39"/>
    </location>
</feature>
<dbReference type="EMBL" id="JABBGG010000014">
    <property type="protein sequence ID" value="NML63220.1"/>
    <property type="molecule type" value="Genomic_DNA"/>
</dbReference>
<dbReference type="Proteomes" id="UP000583752">
    <property type="component" value="Unassembled WGS sequence"/>
</dbReference>
<evidence type="ECO:0000256" key="1">
    <source>
        <dbReference type="SAM" id="Phobius"/>
    </source>
</evidence>
<feature type="transmembrane region" description="Helical" evidence="1">
    <location>
        <begin position="528"/>
        <end position="545"/>
    </location>
</feature>
<feature type="domain" description="Peptidase M1 membrane alanine aminopeptidase" evidence="2">
    <location>
        <begin position="869"/>
        <end position="1049"/>
    </location>
</feature>
<keyword evidence="1" id="KW-0472">Membrane</keyword>